<feature type="non-terminal residue" evidence="1">
    <location>
        <position position="1"/>
    </location>
</feature>
<dbReference type="AlphaFoldDB" id="A0A8S2YES5"/>
<comment type="caution">
    <text evidence="1">The sequence shown here is derived from an EMBL/GenBank/DDBJ whole genome shotgun (WGS) entry which is preliminary data.</text>
</comment>
<gene>
    <name evidence="1" type="ORF">TMI583_LOCUS49702</name>
</gene>
<feature type="non-terminal residue" evidence="1">
    <location>
        <position position="126"/>
    </location>
</feature>
<reference evidence="1" key="1">
    <citation type="submission" date="2021-02" db="EMBL/GenBank/DDBJ databases">
        <authorList>
            <person name="Nowell W R."/>
        </authorList>
    </citation>
    <scope>NUCLEOTIDE SEQUENCE</scope>
</reference>
<evidence type="ECO:0000313" key="1">
    <source>
        <dbReference type="EMBL" id="CAF4552982.1"/>
    </source>
</evidence>
<name>A0A8S2YES5_9BILA</name>
<proteinExistence type="predicted"/>
<dbReference type="EMBL" id="CAJOBA010110876">
    <property type="protein sequence ID" value="CAF4552982.1"/>
    <property type="molecule type" value="Genomic_DNA"/>
</dbReference>
<dbReference type="Proteomes" id="UP000682733">
    <property type="component" value="Unassembled WGS sequence"/>
</dbReference>
<organism evidence="1 2">
    <name type="scientific">Didymodactylos carnosus</name>
    <dbReference type="NCBI Taxonomy" id="1234261"/>
    <lineage>
        <taxon>Eukaryota</taxon>
        <taxon>Metazoa</taxon>
        <taxon>Spiralia</taxon>
        <taxon>Gnathifera</taxon>
        <taxon>Rotifera</taxon>
        <taxon>Eurotatoria</taxon>
        <taxon>Bdelloidea</taxon>
        <taxon>Philodinida</taxon>
        <taxon>Philodinidae</taxon>
        <taxon>Didymodactylos</taxon>
    </lineage>
</organism>
<sequence>HDIIQDDVEDYEKTLETHNIHEGEEFEFGNLTFLPKLGTLVKLTDLQYLVQGIQSCALGDYVAVEVHSSTDENEIVEDANNVIDTSEYPPAYRHARIKKLIEDHVNNFEKKYEVEIEPRKFEIISG</sequence>
<protein>
    <submittedName>
        <fullName evidence="1">Uncharacterized protein</fullName>
    </submittedName>
</protein>
<accession>A0A8S2YES5</accession>
<evidence type="ECO:0000313" key="2">
    <source>
        <dbReference type="Proteomes" id="UP000682733"/>
    </source>
</evidence>